<reference evidence="2 3" key="1">
    <citation type="submission" date="2019-12" db="EMBL/GenBank/DDBJ databases">
        <title>Deinococcus sp. HMF7620 Genome sequencing and assembly.</title>
        <authorList>
            <person name="Kang H."/>
            <person name="Kim H."/>
            <person name="Joh K."/>
        </authorList>
    </citation>
    <scope>NUCLEOTIDE SEQUENCE [LARGE SCALE GENOMIC DNA]</scope>
    <source>
        <strain evidence="2 3">HMF7620</strain>
    </source>
</reference>
<name>A0A7C9HYM4_9DEIO</name>
<keyword evidence="2" id="KW-0808">Transferase</keyword>
<dbReference type="RefSeq" id="WP_157458304.1">
    <property type="nucleotide sequence ID" value="NZ_WQLB01000005.1"/>
</dbReference>
<sequence>MFYWMVKNMLTRKSAGAVSKSRESKPDSAAATVDTGWMEPRRPYAMPLTFADLPDEVRALLDNNVPLQEPPQQGRTSRVAFAVDARGEPMVIKRSAGQHLDVVRREHRALQALAPLDVSAPAPLLFLECSSPLEQEGWLVTRRLPGTTLEAALRTQPDHARRTSLLTDFGAAVARLHATPPPTGFGTGDWLENALEVAKSLNPAADAGRLGHLRHHQPAPVATALIHGDLFLDNVMTVGERVTGFIDWSFADVGDPRYDVAVATHELTRADREAFAEGYGPAARLTAAETAYFVEVALLF</sequence>
<dbReference type="InterPro" id="IPR011009">
    <property type="entry name" value="Kinase-like_dom_sf"/>
</dbReference>
<dbReference type="Proteomes" id="UP000483286">
    <property type="component" value="Unassembled WGS sequence"/>
</dbReference>
<evidence type="ECO:0000313" key="2">
    <source>
        <dbReference type="EMBL" id="MVN86255.1"/>
    </source>
</evidence>
<evidence type="ECO:0000313" key="3">
    <source>
        <dbReference type="Proteomes" id="UP000483286"/>
    </source>
</evidence>
<proteinExistence type="predicted"/>
<comment type="caution">
    <text evidence="2">The sequence shown here is derived from an EMBL/GenBank/DDBJ whole genome shotgun (WGS) entry which is preliminary data.</text>
</comment>
<feature type="domain" description="Aminoglycoside phosphotransferase" evidence="1">
    <location>
        <begin position="69"/>
        <end position="283"/>
    </location>
</feature>
<keyword evidence="3" id="KW-1185">Reference proteome</keyword>
<organism evidence="2 3">
    <name type="scientific">Deinococcus arboris</name>
    <dbReference type="NCBI Taxonomy" id="2682977"/>
    <lineage>
        <taxon>Bacteria</taxon>
        <taxon>Thermotogati</taxon>
        <taxon>Deinococcota</taxon>
        <taxon>Deinococci</taxon>
        <taxon>Deinococcales</taxon>
        <taxon>Deinococcaceae</taxon>
        <taxon>Deinococcus</taxon>
    </lineage>
</organism>
<dbReference type="InterPro" id="IPR002575">
    <property type="entry name" value="Aminoglycoside_PTrfase"/>
</dbReference>
<evidence type="ECO:0000259" key="1">
    <source>
        <dbReference type="Pfam" id="PF01636"/>
    </source>
</evidence>
<dbReference type="EMBL" id="WQLB01000005">
    <property type="protein sequence ID" value="MVN86255.1"/>
    <property type="molecule type" value="Genomic_DNA"/>
</dbReference>
<gene>
    <name evidence="2" type="ORF">GO986_05700</name>
</gene>
<accession>A0A7C9HYM4</accession>
<dbReference type="GO" id="GO:0016740">
    <property type="term" value="F:transferase activity"/>
    <property type="evidence" value="ECO:0007669"/>
    <property type="project" value="UniProtKB-KW"/>
</dbReference>
<dbReference type="AlphaFoldDB" id="A0A7C9HYM4"/>
<dbReference type="Pfam" id="PF01636">
    <property type="entry name" value="APH"/>
    <property type="match status" value="1"/>
</dbReference>
<dbReference type="SUPFAM" id="SSF56112">
    <property type="entry name" value="Protein kinase-like (PK-like)"/>
    <property type="match status" value="1"/>
</dbReference>
<protein>
    <submittedName>
        <fullName evidence="2">Phosphotransferase</fullName>
    </submittedName>
</protein>
<dbReference type="InterPro" id="IPR051678">
    <property type="entry name" value="AGP_Transferase"/>
</dbReference>
<dbReference type="Gene3D" id="3.90.1200.10">
    <property type="match status" value="1"/>
</dbReference>
<dbReference type="PANTHER" id="PTHR21310">
    <property type="entry name" value="AMINOGLYCOSIDE PHOSPHOTRANSFERASE-RELATED-RELATED"/>
    <property type="match status" value="1"/>
</dbReference>